<gene>
    <name evidence="2" type="ORF">GCM10025770_00570</name>
</gene>
<dbReference type="SUPFAM" id="SSF51556">
    <property type="entry name" value="Metallo-dependent hydrolases"/>
    <property type="match status" value="1"/>
</dbReference>
<dbReference type="InterPro" id="IPR006680">
    <property type="entry name" value="Amidohydro-rel"/>
</dbReference>
<dbReference type="NCBIfam" id="NF011984">
    <property type="entry name" value="PRK15446.1-5"/>
    <property type="match status" value="1"/>
</dbReference>
<dbReference type="InterPro" id="IPR032466">
    <property type="entry name" value="Metal_Hydrolase"/>
</dbReference>
<dbReference type="NCBIfam" id="NF011990">
    <property type="entry name" value="PRK15446.2-6"/>
    <property type="match status" value="1"/>
</dbReference>
<dbReference type="InterPro" id="IPR011059">
    <property type="entry name" value="Metal-dep_hydrolase_composite"/>
</dbReference>
<dbReference type="InterPro" id="IPR051781">
    <property type="entry name" value="Metallo-dep_Hydrolase"/>
</dbReference>
<dbReference type="NCBIfam" id="NF011987">
    <property type="entry name" value="PRK15446.2-3"/>
    <property type="match status" value="1"/>
</dbReference>
<keyword evidence="3" id="KW-1185">Reference proteome</keyword>
<dbReference type="NCBIfam" id="TIGR02318">
    <property type="entry name" value="phosphono_phnM"/>
    <property type="match status" value="1"/>
</dbReference>
<proteinExistence type="predicted"/>
<dbReference type="RefSeq" id="WP_345530816.1">
    <property type="nucleotide sequence ID" value="NZ_BAABLD010000001.1"/>
</dbReference>
<evidence type="ECO:0000313" key="3">
    <source>
        <dbReference type="Proteomes" id="UP001500547"/>
    </source>
</evidence>
<evidence type="ECO:0000313" key="2">
    <source>
        <dbReference type="EMBL" id="GAA5157399.1"/>
    </source>
</evidence>
<dbReference type="InterPro" id="IPR012696">
    <property type="entry name" value="PhnM"/>
</dbReference>
<comment type="caution">
    <text evidence="2">The sequence shown here is derived from an EMBL/GenBank/DDBJ whole genome shotgun (WGS) entry which is preliminary data.</text>
</comment>
<dbReference type="SUPFAM" id="SSF51338">
    <property type="entry name" value="Composite domain of metallo-dependent hydrolases"/>
    <property type="match status" value="1"/>
</dbReference>
<sequence>MKQYLTHARVVLDDQVLEDAAVLVDEGLIRAINPEQVSGATEINLAGQWLMPGMVDLHCDAIEKEAEPRSRVLFPQDFACLNIDRRNAAAGITTPYHAMSFAHAEWGVRNNDTAADLVRAVKRFKANELVDNRIHVRYEITDITAMPYILTLLDEGGVDLLSIMDHTPGQGQFKHLETYVAYMMGNHGSSREAAEQIAEEKRRARETADERVLAVMAKARELGVPTASHDDDDPLRVATMKELGATMSEFPINLDTARAAHEAGLATILGAPNVMRGGSQSGNMRAFEAIAAGVCDCLCADYAPATMLAAVASLVQRDGLALHDAARLVTLGPARAAGLTDRGEIAVGKRADLISVAHPGGQAAVSGTWVAGRQVFAANYPA</sequence>
<dbReference type="EMBL" id="BAABLD010000001">
    <property type="protein sequence ID" value="GAA5157399.1"/>
    <property type="molecule type" value="Genomic_DNA"/>
</dbReference>
<dbReference type="PANTHER" id="PTHR43135">
    <property type="entry name" value="ALPHA-D-RIBOSE 1-METHYLPHOSPHONATE 5-TRIPHOSPHATE DIPHOSPHATASE"/>
    <property type="match status" value="1"/>
</dbReference>
<organism evidence="2 3">
    <name type="scientific">Viridibacterium curvum</name>
    <dbReference type="NCBI Taxonomy" id="1101404"/>
    <lineage>
        <taxon>Bacteria</taxon>
        <taxon>Pseudomonadati</taxon>
        <taxon>Pseudomonadota</taxon>
        <taxon>Betaproteobacteria</taxon>
        <taxon>Rhodocyclales</taxon>
        <taxon>Rhodocyclaceae</taxon>
        <taxon>Viridibacterium</taxon>
    </lineage>
</organism>
<dbReference type="Proteomes" id="UP001500547">
    <property type="component" value="Unassembled WGS sequence"/>
</dbReference>
<protein>
    <submittedName>
        <fullName evidence="2">Alpha-D-ribose 1-methylphosphonate 5-triphosphate diphosphatase</fullName>
    </submittedName>
</protein>
<dbReference type="NCBIfam" id="NF011989">
    <property type="entry name" value="PRK15446.2-5"/>
    <property type="match status" value="1"/>
</dbReference>
<reference evidence="3" key="1">
    <citation type="journal article" date="2019" name="Int. J. Syst. Evol. Microbiol.">
        <title>The Global Catalogue of Microorganisms (GCM) 10K type strain sequencing project: providing services to taxonomists for standard genome sequencing and annotation.</title>
        <authorList>
            <consortium name="The Broad Institute Genomics Platform"/>
            <consortium name="The Broad Institute Genome Sequencing Center for Infectious Disease"/>
            <person name="Wu L."/>
            <person name="Ma J."/>
        </authorList>
    </citation>
    <scope>NUCLEOTIDE SEQUENCE [LARGE SCALE GENOMIC DNA]</scope>
    <source>
        <strain evidence="3">JCM 18715</strain>
    </source>
</reference>
<evidence type="ECO:0000259" key="1">
    <source>
        <dbReference type="Pfam" id="PF01979"/>
    </source>
</evidence>
<dbReference type="PIRSF" id="PIRSF038971">
    <property type="entry name" value="PhnM"/>
    <property type="match status" value="1"/>
</dbReference>
<accession>A0ABP9Q606</accession>
<dbReference type="Pfam" id="PF01979">
    <property type="entry name" value="Amidohydro_1"/>
    <property type="match status" value="1"/>
</dbReference>
<dbReference type="Gene3D" id="2.30.40.10">
    <property type="entry name" value="Urease, subunit C, domain 1"/>
    <property type="match status" value="1"/>
</dbReference>
<dbReference type="Gene3D" id="3.20.20.140">
    <property type="entry name" value="Metal-dependent hydrolases"/>
    <property type="match status" value="1"/>
</dbReference>
<dbReference type="PANTHER" id="PTHR43135:SF3">
    <property type="entry name" value="ALPHA-D-RIBOSE 1-METHYLPHOSPHONATE 5-TRIPHOSPHATE DIPHOSPHATASE"/>
    <property type="match status" value="1"/>
</dbReference>
<feature type="domain" description="Amidohydrolase-related" evidence="1">
    <location>
        <begin position="236"/>
        <end position="375"/>
    </location>
</feature>
<name>A0ABP9Q606_9RHOO</name>